<protein>
    <submittedName>
        <fullName evidence="2">Uncharacterized protein</fullName>
    </submittedName>
</protein>
<dbReference type="STRING" id="245187.SAMN04488003_11018"/>
<reference evidence="2 3" key="1">
    <citation type="submission" date="2016-10" db="EMBL/GenBank/DDBJ databases">
        <authorList>
            <person name="de Groot N.N."/>
        </authorList>
    </citation>
    <scope>NUCLEOTIDE SEQUENCE [LARGE SCALE GENOMIC DNA]</scope>
    <source>
        <strain evidence="2 3">DSM 16213</strain>
    </source>
</reference>
<feature type="transmembrane region" description="Helical" evidence="1">
    <location>
        <begin position="232"/>
        <end position="256"/>
    </location>
</feature>
<dbReference type="Proteomes" id="UP000199585">
    <property type="component" value="Unassembled WGS sequence"/>
</dbReference>
<dbReference type="AlphaFoldDB" id="A0A1H8E901"/>
<evidence type="ECO:0000313" key="3">
    <source>
        <dbReference type="Proteomes" id="UP000199585"/>
    </source>
</evidence>
<keyword evidence="1" id="KW-0472">Membrane</keyword>
<dbReference type="EMBL" id="FOCI01000010">
    <property type="protein sequence ID" value="SEN15337.1"/>
    <property type="molecule type" value="Genomic_DNA"/>
</dbReference>
<proteinExistence type="predicted"/>
<feature type="transmembrane region" description="Helical" evidence="1">
    <location>
        <begin position="32"/>
        <end position="50"/>
    </location>
</feature>
<evidence type="ECO:0000256" key="1">
    <source>
        <dbReference type="SAM" id="Phobius"/>
    </source>
</evidence>
<keyword evidence="1" id="KW-0812">Transmembrane</keyword>
<keyword evidence="1" id="KW-1133">Transmembrane helix</keyword>
<feature type="transmembrane region" description="Helical" evidence="1">
    <location>
        <begin position="200"/>
        <end position="226"/>
    </location>
</feature>
<sequence length="279" mass="30077">MTTALPGALMRAVCVMTVIALPSLLLPMTGVAGLQVLALVSLFAATFIVIEYTVASPSFVEFRSAPPFNRLRFIALTAIVLILSLILRGIEAPSTLTRLMHLLAERIGYALDFPFSPVRLMLLMMPAGTDPAVLDVLRMATGLSYVVALGSTLIFAAMLGAHHWPARNGAFNVWVNLPMFDPTAGGDIVARLQRDGQVNLILGFLLPFVFPAAGKVASLFMAPFAMTEPHSLIWIVSAWAILPASLMMRGIALHRVAGMIHSQRRRNYAQAAANGMLPT</sequence>
<feature type="transmembrane region" description="Helical" evidence="1">
    <location>
        <begin position="142"/>
        <end position="161"/>
    </location>
</feature>
<gene>
    <name evidence="2" type="ORF">SAMN04488003_11018</name>
</gene>
<accession>A0A1H8E901</accession>
<feature type="transmembrane region" description="Helical" evidence="1">
    <location>
        <begin position="7"/>
        <end position="26"/>
    </location>
</feature>
<keyword evidence="3" id="KW-1185">Reference proteome</keyword>
<organism evidence="2 3">
    <name type="scientific">Loktanella fryxellensis</name>
    <dbReference type="NCBI Taxonomy" id="245187"/>
    <lineage>
        <taxon>Bacteria</taxon>
        <taxon>Pseudomonadati</taxon>
        <taxon>Pseudomonadota</taxon>
        <taxon>Alphaproteobacteria</taxon>
        <taxon>Rhodobacterales</taxon>
        <taxon>Roseobacteraceae</taxon>
        <taxon>Loktanella</taxon>
    </lineage>
</organism>
<name>A0A1H8E901_9RHOB</name>
<evidence type="ECO:0000313" key="2">
    <source>
        <dbReference type="EMBL" id="SEN15337.1"/>
    </source>
</evidence>
<feature type="transmembrane region" description="Helical" evidence="1">
    <location>
        <begin position="71"/>
        <end position="90"/>
    </location>
</feature>